<gene>
    <name evidence="2" type="ORF">GCM10008957_43720</name>
</gene>
<dbReference type="RefSeq" id="WP_189092635.1">
    <property type="nucleotide sequence ID" value="NZ_BMQL01000041.1"/>
</dbReference>
<evidence type="ECO:0000313" key="2">
    <source>
        <dbReference type="EMBL" id="GGR27613.1"/>
    </source>
</evidence>
<evidence type="ECO:0000313" key="3">
    <source>
        <dbReference type="Proteomes" id="UP000603865"/>
    </source>
</evidence>
<reference evidence="2" key="2">
    <citation type="submission" date="2020-09" db="EMBL/GenBank/DDBJ databases">
        <authorList>
            <person name="Sun Q."/>
            <person name="Ohkuma M."/>
        </authorList>
    </citation>
    <scope>NUCLEOTIDE SEQUENCE</scope>
    <source>
        <strain evidence="2">JCM 31311</strain>
    </source>
</reference>
<feature type="compositionally biased region" description="Basic residues" evidence="1">
    <location>
        <begin position="141"/>
        <end position="150"/>
    </location>
</feature>
<protein>
    <submittedName>
        <fullName evidence="2">Uncharacterized protein</fullName>
    </submittedName>
</protein>
<feature type="region of interest" description="Disordered" evidence="1">
    <location>
        <begin position="120"/>
        <end position="150"/>
    </location>
</feature>
<reference evidence="2" key="1">
    <citation type="journal article" date="2014" name="Int. J. Syst. Evol. Microbiol.">
        <title>Complete genome sequence of Corynebacterium casei LMG S-19264T (=DSM 44701T), isolated from a smear-ripened cheese.</title>
        <authorList>
            <consortium name="US DOE Joint Genome Institute (JGI-PGF)"/>
            <person name="Walter F."/>
            <person name="Albersmeier A."/>
            <person name="Kalinowski J."/>
            <person name="Ruckert C."/>
        </authorList>
    </citation>
    <scope>NUCLEOTIDE SEQUENCE</scope>
    <source>
        <strain evidence="2">JCM 31311</strain>
    </source>
</reference>
<accession>A0A918CLI1</accession>
<proteinExistence type="predicted"/>
<feature type="compositionally biased region" description="Polar residues" evidence="1">
    <location>
        <begin position="120"/>
        <end position="135"/>
    </location>
</feature>
<dbReference type="AlphaFoldDB" id="A0A918CLI1"/>
<organism evidence="2 3">
    <name type="scientific">Deinococcus ruber</name>
    <dbReference type="NCBI Taxonomy" id="1848197"/>
    <lineage>
        <taxon>Bacteria</taxon>
        <taxon>Thermotogati</taxon>
        <taxon>Deinococcota</taxon>
        <taxon>Deinococci</taxon>
        <taxon>Deinococcales</taxon>
        <taxon>Deinococcaceae</taxon>
        <taxon>Deinococcus</taxon>
    </lineage>
</organism>
<comment type="caution">
    <text evidence="2">The sequence shown here is derived from an EMBL/GenBank/DDBJ whole genome shotgun (WGS) entry which is preliminary data.</text>
</comment>
<dbReference type="Proteomes" id="UP000603865">
    <property type="component" value="Unassembled WGS sequence"/>
</dbReference>
<keyword evidence="3" id="KW-1185">Reference proteome</keyword>
<sequence>MPYIKLSQQIEKLQNPQRSDAFVKQLRAAVREGELDAGELPERFALPKSFSKRGGGECYSRSVRDMVIDATPEFEVWFERINRELTPLRTGGKVHTTVENIEAGLIDFKTLAAQTRQKMTASYTKGQTLGTSRASANAKAPVKKTSAKRK</sequence>
<dbReference type="EMBL" id="BMQL01000041">
    <property type="protein sequence ID" value="GGR27613.1"/>
    <property type="molecule type" value="Genomic_DNA"/>
</dbReference>
<name>A0A918CLI1_9DEIO</name>
<evidence type="ECO:0000256" key="1">
    <source>
        <dbReference type="SAM" id="MobiDB-lite"/>
    </source>
</evidence>